<name>A0A5V0NM27_SALER</name>
<organism evidence="1">
    <name type="scientific">Salmonella enterica</name>
    <name type="common">Salmonella choleraesuis</name>
    <dbReference type="NCBI Taxonomy" id="28901"/>
    <lineage>
        <taxon>Bacteria</taxon>
        <taxon>Pseudomonadati</taxon>
        <taxon>Pseudomonadota</taxon>
        <taxon>Gammaproteobacteria</taxon>
        <taxon>Enterobacterales</taxon>
        <taxon>Enterobacteriaceae</taxon>
        <taxon>Salmonella</taxon>
    </lineage>
</organism>
<comment type="caution">
    <text evidence="1">The sequence shown here is derived from an EMBL/GenBank/DDBJ whole genome shotgun (WGS) entry which is preliminary data.</text>
</comment>
<reference evidence="1" key="1">
    <citation type="submission" date="2018-07" db="EMBL/GenBank/DDBJ databases">
        <authorList>
            <consortium name="PulseNet: The National Subtyping Network for Foodborne Disease Surveillance"/>
            <person name="Tarr C.L."/>
            <person name="Trees E."/>
            <person name="Katz L.S."/>
            <person name="Carleton-Romer H.A."/>
            <person name="Stroika S."/>
            <person name="Kucerova Z."/>
            <person name="Roache K.F."/>
            <person name="Sabol A.L."/>
            <person name="Besser J."/>
            <person name="Gerner-Smidt P."/>
        </authorList>
    </citation>
    <scope>NUCLEOTIDE SEQUENCE</scope>
    <source>
        <strain evidence="1">PNUSAS015303</strain>
    </source>
</reference>
<dbReference type="AlphaFoldDB" id="A0A5V0NM27"/>
<accession>A0A5V0NM27</accession>
<dbReference type="EMBL" id="AAGWON010000001">
    <property type="protein sequence ID" value="EBS7732395.1"/>
    <property type="molecule type" value="Genomic_DNA"/>
</dbReference>
<protein>
    <submittedName>
        <fullName evidence="1">Uncharacterized protein</fullName>
    </submittedName>
</protein>
<sequence>MTTKNLMITNEWAQITDGTKDEVIQFRGEIAICNSPTKPAPDAPALLFENQTLTITTGDIAWARTPAPGVALILAIW</sequence>
<proteinExistence type="predicted"/>
<gene>
    <name evidence="1" type="ORF">CD589_02495</name>
</gene>
<evidence type="ECO:0000313" key="1">
    <source>
        <dbReference type="EMBL" id="EBS7732395.1"/>
    </source>
</evidence>